<dbReference type="Pfam" id="PF00072">
    <property type="entry name" value="Response_reg"/>
    <property type="match status" value="1"/>
</dbReference>
<dbReference type="InterPro" id="IPR051552">
    <property type="entry name" value="HptR"/>
</dbReference>
<feature type="modified residue" description="4-aspartylphosphate" evidence="8">
    <location>
        <position position="91"/>
    </location>
</feature>
<reference evidence="11 12" key="1">
    <citation type="submission" date="2017-06" db="EMBL/GenBank/DDBJ databases">
        <title>Complete genome sequence of Paenibacillus donghaensis KCTC 13049T isolated from East Sea sediment, South Korea.</title>
        <authorList>
            <person name="Jung B.K."/>
            <person name="Hong S.-J."/>
            <person name="Shin J.-H."/>
        </authorList>
    </citation>
    <scope>NUCLEOTIDE SEQUENCE [LARGE SCALE GENOMIC DNA]</scope>
    <source>
        <strain evidence="11 12">KCTC 13049</strain>
    </source>
</reference>
<keyword evidence="4" id="KW-0902">Two-component regulatory system</keyword>
<keyword evidence="5" id="KW-0805">Transcription regulation</keyword>
<gene>
    <name evidence="11" type="ORF">B9T62_02850</name>
</gene>
<evidence type="ECO:0000259" key="10">
    <source>
        <dbReference type="PROSITE" id="PS50110"/>
    </source>
</evidence>
<accession>A0A2Z2KG96</accession>
<dbReference type="InterPro" id="IPR009057">
    <property type="entry name" value="Homeodomain-like_sf"/>
</dbReference>
<dbReference type="Gene3D" id="3.40.50.2300">
    <property type="match status" value="1"/>
</dbReference>
<dbReference type="SMART" id="SM00448">
    <property type="entry name" value="REC"/>
    <property type="match status" value="1"/>
</dbReference>
<comment type="subcellular location">
    <subcellularLocation>
        <location evidence="1">Cytoplasm</location>
    </subcellularLocation>
</comment>
<dbReference type="AlphaFoldDB" id="A0A2Z2KG96"/>
<dbReference type="CDD" id="cd17536">
    <property type="entry name" value="REC_YesN-like"/>
    <property type="match status" value="1"/>
</dbReference>
<dbReference type="SMART" id="SM00342">
    <property type="entry name" value="HTH_ARAC"/>
    <property type="match status" value="1"/>
</dbReference>
<evidence type="ECO:0000313" key="12">
    <source>
        <dbReference type="Proteomes" id="UP000249890"/>
    </source>
</evidence>
<dbReference type="OrthoDB" id="342399at2"/>
<evidence type="ECO:0000256" key="1">
    <source>
        <dbReference type="ARBA" id="ARBA00004496"/>
    </source>
</evidence>
<evidence type="ECO:0008006" key="13">
    <source>
        <dbReference type="Google" id="ProtNLM"/>
    </source>
</evidence>
<dbReference type="SUPFAM" id="SSF52172">
    <property type="entry name" value="CheY-like"/>
    <property type="match status" value="1"/>
</dbReference>
<name>A0A2Z2KG96_9BACL</name>
<dbReference type="GO" id="GO:0003700">
    <property type="term" value="F:DNA-binding transcription factor activity"/>
    <property type="evidence" value="ECO:0007669"/>
    <property type="project" value="InterPro"/>
</dbReference>
<protein>
    <recommendedName>
        <fullName evidence="13">DNA-binding response regulator</fullName>
    </recommendedName>
</protein>
<dbReference type="PROSITE" id="PS50110">
    <property type="entry name" value="RESPONSE_REGULATORY"/>
    <property type="match status" value="1"/>
</dbReference>
<proteinExistence type="predicted"/>
<evidence type="ECO:0000256" key="2">
    <source>
        <dbReference type="ARBA" id="ARBA00022490"/>
    </source>
</evidence>
<dbReference type="InterPro" id="IPR018060">
    <property type="entry name" value="HTH_AraC"/>
</dbReference>
<evidence type="ECO:0000313" key="11">
    <source>
        <dbReference type="EMBL" id="ASA19832.1"/>
    </source>
</evidence>
<dbReference type="Pfam" id="PF12833">
    <property type="entry name" value="HTH_18"/>
    <property type="match status" value="1"/>
</dbReference>
<dbReference type="SUPFAM" id="SSF46689">
    <property type="entry name" value="Homeodomain-like"/>
    <property type="match status" value="1"/>
</dbReference>
<dbReference type="Proteomes" id="UP000249890">
    <property type="component" value="Chromosome"/>
</dbReference>
<dbReference type="GO" id="GO:0043565">
    <property type="term" value="F:sequence-specific DNA binding"/>
    <property type="evidence" value="ECO:0007669"/>
    <property type="project" value="InterPro"/>
</dbReference>
<evidence type="ECO:0000256" key="3">
    <source>
        <dbReference type="ARBA" id="ARBA00022553"/>
    </source>
</evidence>
<feature type="domain" description="Response regulatory" evidence="10">
    <location>
        <begin position="39"/>
        <end position="156"/>
    </location>
</feature>
<evidence type="ECO:0000259" key="9">
    <source>
        <dbReference type="PROSITE" id="PS01124"/>
    </source>
</evidence>
<keyword evidence="7" id="KW-0804">Transcription</keyword>
<dbReference type="Gene3D" id="1.10.10.60">
    <property type="entry name" value="Homeodomain-like"/>
    <property type="match status" value="2"/>
</dbReference>
<dbReference type="KEGG" id="pdh:B9T62_02850"/>
<dbReference type="PROSITE" id="PS01124">
    <property type="entry name" value="HTH_ARAC_FAMILY_2"/>
    <property type="match status" value="1"/>
</dbReference>
<dbReference type="InterPro" id="IPR011006">
    <property type="entry name" value="CheY-like_superfamily"/>
</dbReference>
<sequence>MKGFNWLSERAMESESKACSAKEPASGLQYQEEEADMYKVLLVDDEELVVQGISSLIQWEKSGLQLTEVAYNGVEALECFRREPADIVITDIRMPVMDGLRLIRQLKKESPRTEYIVLSGYGEYDYTSEAMALGVKHYLLKPSNETKILEVLYKVIAELKERADHEHFVERLQNDFKKVLPHVKEQLLRDIVLTGMYNKQDCDYFMDLFMIQQQMFKLVLFTLHEESEYIHKFALKNIAEEVFKDEGAYLTTVVRDQVLLLVKAVDFERLSGKVKQVQRIYKAYYKLELFVAISNEGGFTAIRPMYDSVRRCLSFGIFFQEGYIVTPQDVMDVEQEFPVDTEMLTERLAAAVRTGHAAEVSETIVEAGRWLENGLFDAAAAKKFCLDLFLTVIRQTDGGLDEYVTGIPKLYNMPSLRGAFQFLEETALELAQLNSGWTAKRQNDLIDSVLRIVQENLGNPDLSLKWIGNELLYVNVDYLGKMFTRKTGNKFSSYLVQLRMESAKRLMEQDNELRIYDIAVMLGYPEDAQYFSKVFKKYTGMTPTEYLRSGKTQER</sequence>
<keyword evidence="2" id="KW-0963">Cytoplasm</keyword>
<dbReference type="EMBL" id="CP021780">
    <property type="protein sequence ID" value="ASA19832.1"/>
    <property type="molecule type" value="Genomic_DNA"/>
</dbReference>
<feature type="domain" description="HTH araC/xylS-type" evidence="9">
    <location>
        <begin position="447"/>
        <end position="549"/>
    </location>
</feature>
<dbReference type="PANTHER" id="PTHR42713:SF3">
    <property type="entry name" value="TRANSCRIPTIONAL REGULATORY PROTEIN HPTR"/>
    <property type="match status" value="1"/>
</dbReference>
<dbReference type="PANTHER" id="PTHR42713">
    <property type="entry name" value="HISTIDINE KINASE-RELATED"/>
    <property type="match status" value="1"/>
</dbReference>
<keyword evidence="3 8" id="KW-0597">Phosphoprotein</keyword>
<evidence type="ECO:0000256" key="4">
    <source>
        <dbReference type="ARBA" id="ARBA00023012"/>
    </source>
</evidence>
<dbReference type="GO" id="GO:0000160">
    <property type="term" value="P:phosphorelay signal transduction system"/>
    <property type="evidence" value="ECO:0007669"/>
    <property type="project" value="UniProtKB-KW"/>
</dbReference>
<dbReference type="InterPro" id="IPR001789">
    <property type="entry name" value="Sig_transdc_resp-reg_receiver"/>
</dbReference>
<evidence type="ECO:0000256" key="6">
    <source>
        <dbReference type="ARBA" id="ARBA00023125"/>
    </source>
</evidence>
<organism evidence="11 12">
    <name type="scientific">Paenibacillus donghaensis</name>
    <dbReference type="NCBI Taxonomy" id="414771"/>
    <lineage>
        <taxon>Bacteria</taxon>
        <taxon>Bacillati</taxon>
        <taxon>Bacillota</taxon>
        <taxon>Bacilli</taxon>
        <taxon>Bacillales</taxon>
        <taxon>Paenibacillaceae</taxon>
        <taxon>Paenibacillus</taxon>
    </lineage>
</organism>
<dbReference type="GO" id="GO:0005737">
    <property type="term" value="C:cytoplasm"/>
    <property type="evidence" value="ECO:0007669"/>
    <property type="project" value="UniProtKB-SubCell"/>
</dbReference>
<evidence type="ECO:0000256" key="8">
    <source>
        <dbReference type="PROSITE-ProRule" id="PRU00169"/>
    </source>
</evidence>
<keyword evidence="12" id="KW-1185">Reference proteome</keyword>
<evidence type="ECO:0000256" key="7">
    <source>
        <dbReference type="ARBA" id="ARBA00023163"/>
    </source>
</evidence>
<keyword evidence="6" id="KW-0238">DNA-binding</keyword>
<evidence type="ECO:0000256" key="5">
    <source>
        <dbReference type="ARBA" id="ARBA00023015"/>
    </source>
</evidence>